<dbReference type="EMBL" id="CP000300">
    <property type="protein sequence ID" value="ABE51379.1"/>
    <property type="molecule type" value="Genomic_DNA"/>
</dbReference>
<dbReference type="PROSITE" id="PS50818">
    <property type="entry name" value="INTEIN_C_TER"/>
    <property type="match status" value="1"/>
</dbReference>
<sequence length="426" mass="47001">MNNGGDLVEANLRSVDPSIPYKAVRASRGKQTRAEPISSYYEQGRIHHVGTFPALEDQMCDWIPGEGRSPDRCLAEGTMVMTDVGGIPIENIREGMFVLTREGYKRVLAAGQTSSSSDTMTVHFSNGVTLNGTGNHPVYVEGKGFTNIDALVWYDRVITCEENLSNIKESRLQDIRRLKAYPAADTSIRSSKKRTERKSKLFTKRYGKMRTGRYPMGTISTTETATLPTIRLITSNVYRKRNTLSATTTDVATHRGNTSTKYAHLRRSGMLRARVMNGMLSMESGHGKLVTSRQGYVSNVGANMKQSALGMISDSVLANVLTNTMSRPKNIMRSESARYVDQSSKSRSQKSRQHAHVSVLGSYGAGKRKVYNLTVEECNEYFANGILVHNCDALVWALTELLPPEKPGKPLPRFSGGFGVSGGLRV</sequence>
<dbReference type="AlphaFoldDB" id="Q12YU7"/>
<organism evidence="2 3">
    <name type="scientific">Methanococcoides burtonii (strain DSM 6242 / NBRC 107633 / OCM 468 / ACE-M)</name>
    <dbReference type="NCBI Taxonomy" id="259564"/>
    <lineage>
        <taxon>Archaea</taxon>
        <taxon>Methanobacteriati</taxon>
        <taxon>Methanobacteriota</taxon>
        <taxon>Stenosarchaea group</taxon>
        <taxon>Methanomicrobia</taxon>
        <taxon>Methanosarcinales</taxon>
        <taxon>Methanosarcinaceae</taxon>
        <taxon>Methanococcoides</taxon>
    </lineage>
</organism>
<evidence type="ECO:0000313" key="2">
    <source>
        <dbReference type="EMBL" id="ABE51379.1"/>
    </source>
</evidence>
<dbReference type="PROSITE" id="PS50817">
    <property type="entry name" value="INTEIN_N_TER"/>
    <property type="match status" value="1"/>
</dbReference>
<name>Q12YU7_METBU</name>
<dbReference type="NCBIfam" id="TIGR01443">
    <property type="entry name" value="intein_Cterm"/>
    <property type="match status" value="1"/>
</dbReference>
<evidence type="ECO:0000313" key="3">
    <source>
        <dbReference type="Proteomes" id="UP000001979"/>
    </source>
</evidence>
<keyword evidence="3" id="KW-1185">Reference proteome</keyword>
<dbReference type="STRING" id="259564.Mbur_0384"/>
<dbReference type="GO" id="GO:0016539">
    <property type="term" value="P:intein-mediated protein splicing"/>
    <property type="evidence" value="ECO:0007669"/>
    <property type="project" value="InterPro"/>
</dbReference>
<dbReference type="InterPro" id="IPR006141">
    <property type="entry name" value="Intein_N"/>
</dbReference>
<feature type="region of interest" description="Disordered" evidence="1">
    <location>
        <begin position="334"/>
        <end position="357"/>
    </location>
</feature>
<dbReference type="Proteomes" id="UP000001979">
    <property type="component" value="Chromosome"/>
</dbReference>
<accession>Q12YU7</accession>
<dbReference type="InterPro" id="IPR030934">
    <property type="entry name" value="Intein_C"/>
</dbReference>
<dbReference type="HOGENOM" id="CLU_643424_0_0_2"/>
<proteinExistence type="predicted"/>
<dbReference type="InterPro" id="IPR036844">
    <property type="entry name" value="Hint_dom_sf"/>
</dbReference>
<evidence type="ECO:0000256" key="1">
    <source>
        <dbReference type="SAM" id="MobiDB-lite"/>
    </source>
</evidence>
<dbReference type="KEGG" id="mbu:Mbur_0384"/>
<dbReference type="CDD" id="cd00081">
    <property type="entry name" value="Hint"/>
    <property type="match status" value="1"/>
</dbReference>
<protein>
    <submittedName>
        <fullName evidence="2">Uncharacterized protein</fullName>
    </submittedName>
</protein>
<gene>
    <name evidence="2" type="ordered locus">Mbur_0384</name>
</gene>
<dbReference type="SUPFAM" id="SSF51294">
    <property type="entry name" value="Hedgehog/intein (Hint) domain"/>
    <property type="match status" value="1"/>
</dbReference>
<reference evidence="3" key="1">
    <citation type="journal article" date="2009" name="ISME J.">
        <title>The genome sequence of the psychrophilic archaeon, Methanococcoides burtonii: the role of genome evolution in cold adaptation.</title>
        <authorList>
            <person name="Allen M.A."/>
            <person name="Lauro F.M."/>
            <person name="Williams T.J."/>
            <person name="Burg D."/>
            <person name="Siddiqui K.S."/>
            <person name="De Francisci D."/>
            <person name="Chong K.W."/>
            <person name="Pilak O."/>
            <person name="Chew H.H."/>
            <person name="De Maere M.Z."/>
            <person name="Ting L."/>
            <person name="Katrib M."/>
            <person name="Ng C."/>
            <person name="Sowers K.R."/>
            <person name="Galperin M.Y."/>
            <person name="Anderson I.J."/>
            <person name="Ivanova N."/>
            <person name="Dalin E."/>
            <person name="Martinez M."/>
            <person name="Lapidus A."/>
            <person name="Hauser L."/>
            <person name="Land M."/>
            <person name="Thomas T."/>
            <person name="Cavicchioli R."/>
        </authorList>
    </citation>
    <scope>NUCLEOTIDE SEQUENCE [LARGE SCALE GENOMIC DNA]</scope>
    <source>
        <strain evidence="3">DSM 6242 / NBRC 107633 / OCM 468 / ACE-M</strain>
    </source>
</reference>
<dbReference type="Gene3D" id="2.170.16.10">
    <property type="entry name" value="Hedgehog/Intein (Hint) domain"/>
    <property type="match status" value="2"/>
</dbReference>